<dbReference type="Gene3D" id="2.170.300.10">
    <property type="entry name" value="Tie2 ligand-binding domain superfamily"/>
    <property type="match status" value="2"/>
</dbReference>
<keyword evidence="8" id="KW-0325">Glycoprotein</keyword>
<dbReference type="SMART" id="SM00181">
    <property type="entry name" value="EGF"/>
    <property type="match status" value="9"/>
</dbReference>
<feature type="domain" description="EGF-like" evidence="10">
    <location>
        <begin position="222"/>
        <end position="259"/>
    </location>
</feature>
<evidence type="ECO:0000256" key="9">
    <source>
        <dbReference type="PROSITE-ProRule" id="PRU00076"/>
    </source>
</evidence>
<dbReference type="SMART" id="SM00554">
    <property type="entry name" value="FAS1"/>
    <property type="match status" value="3"/>
</dbReference>
<dbReference type="SUPFAM" id="SSF82153">
    <property type="entry name" value="FAS1 domain"/>
    <property type="match status" value="3"/>
</dbReference>
<dbReference type="OrthoDB" id="286301at2759"/>
<feature type="domain" description="FAS1" evidence="11">
    <location>
        <begin position="1"/>
        <end position="95"/>
    </location>
</feature>
<evidence type="ECO:0008006" key="14">
    <source>
        <dbReference type="Google" id="ProtNLM"/>
    </source>
</evidence>
<evidence type="ECO:0000313" key="12">
    <source>
        <dbReference type="EMBL" id="KAI1882163.1"/>
    </source>
</evidence>
<dbReference type="PROSITE" id="PS01186">
    <property type="entry name" value="EGF_2"/>
    <property type="match status" value="6"/>
</dbReference>
<dbReference type="PANTHER" id="PTHR24038:SF0">
    <property type="entry name" value="STABILIN-2"/>
    <property type="match status" value="1"/>
</dbReference>
<evidence type="ECO:0000256" key="2">
    <source>
        <dbReference type="ARBA" id="ARBA00022536"/>
    </source>
</evidence>
<dbReference type="InterPro" id="IPR036378">
    <property type="entry name" value="FAS1_dom_sf"/>
</dbReference>
<comment type="caution">
    <text evidence="9">Lacks conserved residue(s) required for the propagation of feature annotation.</text>
</comment>
<dbReference type="SUPFAM" id="SSF57196">
    <property type="entry name" value="EGF/Laminin"/>
    <property type="match status" value="2"/>
</dbReference>
<feature type="disulfide bond" evidence="9">
    <location>
        <begin position="249"/>
        <end position="258"/>
    </location>
</feature>
<keyword evidence="5" id="KW-0472">Membrane</keyword>
<feature type="domain" description="FAS1" evidence="11">
    <location>
        <begin position="427"/>
        <end position="555"/>
    </location>
</feature>
<feature type="domain" description="EGF-like" evidence="10">
    <location>
        <begin position="836"/>
        <end position="873"/>
    </location>
</feature>
<evidence type="ECO:0000256" key="5">
    <source>
        <dbReference type="ARBA" id="ARBA00023136"/>
    </source>
</evidence>
<organism evidence="12 13">
    <name type="scientific">Albula goreensis</name>
    <dbReference type="NCBI Taxonomy" id="1534307"/>
    <lineage>
        <taxon>Eukaryota</taxon>
        <taxon>Metazoa</taxon>
        <taxon>Chordata</taxon>
        <taxon>Craniata</taxon>
        <taxon>Vertebrata</taxon>
        <taxon>Euteleostomi</taxon>
        <taxon>Actinopterygii</taxon>
        <taxon>Neopterygii</taxon>
        <taxon>Teleostei</taxon>
        <taxon>Albuliformes</taxon>
        <taxon>Albulidae</taxon>
        <taxon>Albula</taxon>
    </lineage>
</organism>
<dbReference type="Pfam" id="PF02469">
    <property type="entry name" value="Fasciclin"/>
    <property type="match status" value="3"/>
</dbReference>
<name>A0A8T3CB70_9TELE</name>
<dbReference type="PROSITE" id="PS00022">
    <property type="entry name" value="EGF_1"/>
    <property type="match status" value="4"/>
</dbReference>
<dbReference type="Gene3D" id="2.30.180.10">
    <property type="entry name" value="FAS1 domain"/>
    <property type="match status" value="3"/>
</dbReference>
<dbReference type="Pfam" id="PF12947">
    <property type="entry name" value="EGF_3"/>
    <property type="match status" value="3"/>
</dbReference>
<dbReference type="CDD" id="cd00055">
    <property type="entry name" value="EGF_Lam"/>
    <property type="match status" value="1"/>
</dbReference>
<dbReference type="InterPro" id="IPR000742">
    <property type="entry name" value="EGF"/>
</dbReference>
<feature type="disulfide bond" evidence="9">
    <location>
        <begin position="205"/>
        <end position="214"/>
    </location>
</feature>
<dbReference type="InterPro" id="IPR002049">
    <property type="entry name" value="LE_dom"/>
</dbReference>
<dbReference type="PROSITE" id="PS50213">
    <property type="entry name" value="FAS1"/>
    <property type="match status" value="3"/>
</dbReference>
<feature type="domain" description="EGF-like" evidence="10">
    <location>
        <begin position="789"/>
        <end position="829"/>
    </location>
</feature>
<sequence length="942" mass="101340">YYTVFAPSDSAVQAYLKKTGFALLDANTTRLHVILKEKLMKRDLREGVYKETMAGFQYQVAFFLRGGKLLVNEAEVSFTNVLTSKGVIHGLSSVIDMPTNRCDREDVDITLGYCLDCFTTKNPCPVGMKVMGRKRGRCLYRRVLQGESIPTFGCRMMCKNSTIVRQCCKGHYGKNCERCPGPVGQPCFGNGICQDGTSGTGTCQCNKGFDGTACETCQAGKYSVHCDQDCKCVHGRCREGILGDGTCDCEVGWRGVYCDQAIIQDICNGKCHSSANCVVQGDGSSFCRCANGFEGNGTFCLAKDACEVNNGGCSPTATCKKTGPGRRQCVCLTGYSGDGLVCVEINPCLTGNGGCNTNAQCVHTGPNKTACVCNQGFSGDGTNCTAINPCQTQNGGCHRFATCNMTGPAERKCACKFGYVGDGLSCKGSIEEELFLHKNRSIRELSFAIARAKISDLRGRGPFTVFAPPVSVINQNMTLWKTKGVLADILRYHFVSCRTLLPEDLTKSKNLTTLQGETLSITYSEDTIIINGKARVVSSDTVSANGIIHVIDSVLVPDSVQAILKTPPDQAYTTPNLTDLAKVHSYSTFTKLLEDTNVMSLVTDHIHQPVTLFLPTDRAMAALPQQQKDFLYSLQNRAQLQEYLKYHIIRDAKVYAATLLYHPLRTLQGSHLTMKCGGDDSIGKLFLNNRKCQILERQVEFNGGIAHGIDCLLTPPSLGGRCDTIETLPVNSVCGRCARPPRCPTGSKLKELKKCTPGLINAPKMSGCQSMCTAVFWKSKCCPGYYGRDCLACPGGPESTCSSHGKCDEGHLGTGNCTCDPGFKGVACELCIPGYFGPSCKACNCTEHGSCDEGVKGTGACFCDQGWTGPQCESPLAVDPVCSPSCSSNAVCKENNTCECKPFYEGDGLTCTLADLCQQQNGGCAMGAKCTQNGVKGDLHLS</sequence>
<gene>
    <name evidence="12" type="ORF">AGOR_G00247840</name>
</gene>
<feature type="domain" description="EGF-like" evidence="10">
    <location>
        <begin position="175"/>
        <end position="215"/>
    </location>
</feature>
<dbReference type="Gene3D" id="2.10.25.10">
    <property type="entry name" value="Laminin"/>
    <property type="match status" value="4"/>
</dbReference>
<keyword evidence="2 9" id="KW-0245">EGF-like domain</keyword>
<evidence type="ECO:0000256" key="6">
    <source>
        <dbReference type="ARBA" id="ARBA00023157"/>
    </source>
</evidence>
<comment type="caution">
    <text evidence="12">The sequence shown here is derived from an EMBL/GenBank/DDBJ whole genome shotgun (WGS) entry which is preliminary data.</text>
</comment>
<feature type="disulfide bond" evidence="9">
    <location>
        <begin position="267"/>
        <end position="277"/>
    </location>
</feature>
<accession>A0A8T3CB70</accession>
<evidence type="ECO:0000259" key="10">
    <source>
        <dbReference type="PROSITE" id="PS50026"/>
    </source>
</evidence>
<dbReference type="SMART" id="SM00180">
    <property type="entry name" value="EGF_Lam"/>
    <property type="match status" value="3"/>
</dbReference>
<comment type="subcellular location">
    <subcellularLocation>
        <location evidence="1">Membrane</location>
        <topology evidence="1">Single-pass type I membrane protein</topology>
    </subcellularLocation>
</comment>
<feature type="non-terminal residue" evidence="12">
    <location>
        <position position="942"/>
    </location>
</feature>
<dbReference type="PROSITE" id="PS50026">
    <property type="entry name" value="EGF_3"/>
    <property type="match status" value="8"/>
</dbReference>
<feature type="domain" description="EGF-like" evidence="10">
    <location>
        <begin position="263"/>
        <end position="301"/>
    </location>
</feature>
<dbReference type="EMBL" id="JAERUA010000025">
    <property type="protein sequence ID" value="KAI1882163.1"/>
    <property type="molecule type" value="Genomic_DNA"/>
</dbReference>
<feature type="domain" description="FAS1" evidence="11">
    <location>
        <begin position="573"/>
        <end position="713"/>
    </location>
</feature>
<feature type="disulfide bond" evidence="9">
    <location>
        <begin position="819"/>
        <end position="828"/>
    </location>
</feature>
<protein>
    <recommendedName>
        <fullName evidence="14">Stabilin 2</fullName>
    </recommendedName>
</protein>
<dbReference type="InterPro" id="IPR024731">
    <property type="entry name" value="NELL2-like_EGF"/>
</dbReference>
<feature type="disulfide bond" evidence="9">
    <location>
        <begin position="230"/>
        <end position="247"/>
    </location>
</feature>
<evidence type="ECO:0000256" key="3">
    <source>
        <dbReference type="ARBA" id="ARBA00022692"/>
    </source>
</evidence>
<evidence type="ECO:0000259" key="11">
    <source>
        <dbReference type="PROSITE" id="PS50213"/>
    </source>
</evidence>
<keyword evidence="7" id="KW-0675">Receptor</keyword>
<dbReference type="InterPro" id="IPR000782">
    <property type="entry name" value="FAS1_domain"/>
</dbReference>
<reference evidence="12" key="1">
    <citation type="submission" date="2021-01" db="EMBL/GenBank/DDBJ databases">
        <authorList>
            <person name="Zahm M."/>
            <person name="Roques C."/>
            <person name="Cabau C."/>
            <person name="Klopp C."/>
            <person name="Donnadieu C."/>
            <person name="Jouanno E."/>
            <person name="Lampietro C."/>
            <person name="Louis A."/>
            <person name="Herpin A."/>
            <person name="Echchiki A."/>
            <person name="Berthelot C."/>
            <person name="Parey E."/>
            <person name="Roest-Crollius H."/>
            <person name="Braasch I."/>
            <person name="Postlethwait J."/>
            <person name="Bobe J."/>
            <person name="Montfort J."/>
            <person name="Bouchez O."/>
            <person name="Begum T."/>
            <person name="Mejri S."/>
            <person name="Adams A."/>
            <person name="Chen W.-J."/>
            <person name="Guiguen Y."/>
        </authorList>
    </citation>
    <scope>NUCLEOTIDE SEQUENCE</scope>
    <source>
        <tissue evidence="12">Blood</tissue>
    </source>
</reference>
<keyword evidence="3" id="KW-0812">Transmembrane</keyword>
<evidence type="ECO:0000256" key="1">
    <source>
        <dbReference type="ARBA" id="ARBA00004479"/>
    </source>
</evidence>
<feature type="domain" description="EGF-like" evidence="10">
    <location>
        <begin position="344"/>
        <end position="385"/>
    </location>
</feature>
<keyword evidence="13" id="KW-1185">Reference proteome</keyword>
<dbReference type="FunFam" id="2.30.180.10:FF:000005">
    <property type="entry name" value="Stabilin 2"/>
    <property type="match status" value="2"/>
</dbReference>
<dbReference type="AlphaFoldDB" id="A0A8T3CB70"/>
<dbReference type="PANTHER" id="PTHR24038">
    <property type="entry name" value="STABILIN"/>
    <property type="match status" value="1"/>
</dbReference>
<evidence type="ECO:0000256" key="8">
    <source>
        <dbReference type="ARBA" id="ARBA00023180"/>
    </source>
</evidence>
<evidence type="ECO:0000256" key="4">
    <source>
        <dbReference type="ARBA" id="ARBA00022989"/>
    </source>
</evidence>
<keyword evidence="4" id="KW-1133">Transmembrane helix</keyword>
<feature type="disulfide bond" evidence="9">
    <location>
        <begin position="863"/>
        <end position="872"/>
    </location>
</feature>
<proteinExistence type="predicted"/>
<evidence type="ECO:0000256" key="7">
    <source>
        <dbReference type="ARBA" id="ARBA00023170"/>
    </source>
</evidence>
<dbReference type="Proteomes" id="UP000829720">
    <property type="component" value="Unassembled WGS sequence"/>
</dbReference>
<dbReference type="Pfam" id="PF00053">
    <property type="entry name" value="EGF_laminin"/>
    <property type="match status" value="1"/>
</dbReference>
<dbReference type="GO" id="GO:0016020">
    <property type="term" value="C:membrane"/>
    <property type="evidence" value="ECO:0007669"/>
    <property type="project" value="UniProtKB-SubCell"/>
</dbReference>
<feature type="domain" description="EGF-like" evidence="10">
    <location>
        <begin position="302"/>
        <end position="343"/>
    </location>
</feature>
<feature type="domain" description="EGF-like" evidence="10">
    <location>
        <begin position="386"/>
        <end position="427"/>
    </location>
</feature>
<keyword evidence="6 9" id="KW-1015">Disulfide bond</keyword>
<evidence type="ECO:0000313" key="13">
    <source>
        <dbReference type="Proteomes" id="UP000829720"/>
    </source>
</evidence>
<dbReference type="FunFam" id="2.10.25.10:FF:000040">
    <property type="entry name" value="Stabilin 2"/>
    <property type="match status" value="3"/>
</dbReference>